<dbReference type="PRINTS" id="PR00344">
    <property type="entry name" value="BCTRLSENSOR"/>
</dbReference>
<dbReference type="EMBL" id="DSRU01000075">
    <property type="protein sequence ID" value="HFM97375.1"/>
    <property type="molecule type" value="Genomic_DNA"/>
</dbReference>
<keyword evidence="6" id="KW-0902">Two-component regulatory system</keyword>
<dbReference type="CDD" id="cd00082">
    <property type="entry name" value="HisKA"/>
    <property type="match status" value="1"/>
</dbReference>
<dbReference type="InterPro" id="IPR003661">
    <property type="entry name" value="HisK_dim/P_dom"/>
</dbReference>
<accession>A0A7C3PE02</accession>
<evidence type="ECO:0000256" key="1">
    <source>
        <dbReference type="ARBA" id="ARBA00000085"/>
    </source>
</evidence>
<dbReference type="Gene3D" id="3.30.565.10">
    <property type="entry name" value="Histidine kinase-like ATPase, C-terminal domain"/>
    <property type="match status" value="1"/>
</dbReference>
<dbReference type="InterPro" id="IPR036890">
    <property type="entry name" value="HATPase_C_sf"/>
</dbReference>
<organism evidence="8">
    <name type="scientific">Oscillatoriales cyanobacterium SpSt-418</name>
    <dbReference type="NCBI Taxonomy" id="2282169"/>
    <lineage>
        <taxon>Bacteria</taxon>
        <taxon>Bacillati</taxon>
        <taxon>Cyanobacteriota</taxon>
        <taxon>Cyanophyceae</taxon>
        <taxon>Oscillatoriophycideae</taxon>
        <taxon>Oscillatoriales</taxon>
    </lineage>
</organism>
<dbReference type="SMART" id="SM00387">
    <property type="entry name" value="HATPase_c"/>
    <property type="match status" value="1"/>
</dbReference>
<evidence type="ECO:0000256" key="5">
    <source>
        <dbReference type="ARBA" id="ARBA00022777"/>
    </source>
</evidence>
<dbReference type="InterPro" id="IPR003594">
    <property type="entry name" value="HATPase_dom"/>
</dbReference>
<dbReference type="CDD" id="cd00075">
    <property type="entry name" value="HATPase"/>
    <property type="match status" value="1"/>
</dbReference>
<dbReference type="InterPro" id="IPR036097">
    <property type="entry name" value="HisK_dim/P_sf"/>
</dbReference>
<dbReference type="InterPro" id="IPR005467">
    <property type="entry name" value="His_kinase_dom"/>
</dbReference>
<dbReference type="PANTHER" id="PTHR45453:SF1">
    <property type="entry name" value="PHOSPHATE REGULON SENSOR PROTEIN PHOR"/>
    <property type="match status" value="1"/>
</dbReference>
<name>A0A7C3PE02_9CYAN</name>
<dbReference type="PANTHER" id="PTHR45453">
    <property type="entry name" value="PHOSPHATE REGULON SENSOR PROTEIN PHOR"/>
    <property type="match status" value="1"/>
</dbReference>
<evidence type="ECO:0000256" key="4">
    <source>
        <dbReference type="ARBA" id="ARBA00022679"/>
    </source>
</evidence>
<proteinExistence type="predicted"/>
<dbReference type="PROSITE" id="PS50109">
    <property type="entry name" value="HIS_KIN"/>
    <property type="match status" value="1"/>
</dbReference>
<dbReference type="GO" id="GO:0005886">
    <property type="term" value="C:plasma membrane"/>
    <property type="evidence" value="ECO:0007669"/>
    <property type="project" value="TreeGrafter"/>
</dbReference>
<dbReference type="InterPro" id="IPR050351">
    <property type="entry name" value="BphY/WalK/GraS-like"/>
</dbReference>
<evidence type="ECO:0000256" key="2">
    <source>
        <dbReference type="ARBA" id="ARBA00012438"/>
    </source>
</evidence>
<reference evidence="8" key="1">
    <citation type="journal article" date="2020" name="mSystems">
        <title>Genome- and Community-Level Interaction Insights into Carbon Utilization and Element Cycling Functions of Hydrothermarchaeota in Hydrothermal Sediment.</title>
        <authorList>
            <person name="Zhou Z."/>
            <person name="Liu Y."/>
            <person name="Xu W."/>
            <person name="Pan J."/>
            <person name="Luo Z.H."/>
            <person name="Li M."/>
        </authorList>
    </citation>
    <scope>NUCLEOTIDE SEQUENCE [LARGE SCALE GENOMIC DNA]</scope>
    <source>
        <strain evidence="8">SpSt-418</strain>
    </source>
</reference>
<comment type="catalytic activity">
    <reaction evidence="1">
        <text>ATP + protein L-histidine = ADP + protein N-phospho-L-histidine.</text>
        <dbReference type="EC" id="2.7.13.3"/>
    </reaction>
</comment>
<dbReference type="GO" id="GO:0004721">
    <property type="term" value="F:phosphoprotein phosphatase activity"/>
    <property type="evidence" value="ECO:0007669"/>
    <property type="project" value="TreeGrafter"/>
</dbReference>
<keyword evidence="3" id="KW-0597">Phosphoprotein</keyword>
<dbReference type="SMART" id="SM00388">
    <property type="entry name" value="HisKA"/>
    <property type="match status" value="1"/>
</dbReference>
<feature type="domain" description="Histidine kinase" evidence="7">
    <location>
        <begin position="194"/>
        <end position="430"/>
    </location>
</feature>
<dbReference type="InterPro" id="IPR000014">
    <property type="entry name" value="PAS"/>
</dbReference>
<dbReference type="Pfam" id="PF00512">
    <property type="entry name" value="HisKA"/>
    <property type="match status" value="1"/>
</dbReference>
<keyword evidence="5 8" id="KW-0418">Kinase</keyword>
<dbReference type="InterPro" id="IPR013767">
    <property type="entry name" value="PAS_fold"/>
</dbReference>
<dbReference type="SUPFAM" id="SSF55874">
    <property type="entry name" value="ATPase domain of HSP90 chaperone/DNA topoisomerase II/histidine kinase"/>
    <property type="match status" value="1"/>
</dbReference>
<dbReference type="Pfam" id="PF00989">
    <property type="entry name" value="PAS"/>
    <property type="match status" value="1"/>
</dbReference>
<dbReference type="Gene3D" id="1.10.287.130">
    <property type="match status" value="1"/>
</dbReference>
<keyword evidence="4" id="KW-0808">Transferase</keyword>
<sequence length="436" mass="49467">MLIAFLAGLAVGFTLLIGYYIRADRRLKLLERRLKIESLEAFSLFQQNQALTSELPDSAIDDTLTQNLRQILEAAPIGFLLVDAENHLLWLNLKACEFLEIGQVEITSPRLLLEVVRSYELDQLIEQTRAENEFYCTEWMFTPVSPDQKRLSRLKSRPIRGCGVPLAKGVIAVFLEDRQETALLTQQRDRWTSDVAHELKTPLTSIRLVAETLRPRVDPPLRNWVDRLLQEAIRLSNLVQDLLDFSQLEMNSQNRLNRTSVDLPKLVQSVWGSLEPLARYKELMIVYEGAESLVVQVDETQFRRVILNLLDNSIKYSPREGLIHVAIHTQGEEDGDEMVHLEVVDQGEGFLESDLPYIFERFYRADPARTRELIGQPGSADDSPHWFTGGSGLGLAIVRQIVENHGGQVTAKNHPELGGAWLEVAFPAKPQNDPLS</sequence>
<evidence type="ECO:0000256" key="3">
    <source>
        <dbReference type="ARBA" id="ARBA00022553"/>
    </source>
</evidence>
<dbReference type="Pfam" id="PF02518">
    <property type="entry name" value="HATPase_c"/>
    <property type="match status" value="1"/>
</dbReference>
<protein>
    <recommendedName>
        <fullName evidence="2">histidine kinase</fullName>
        <ecNumber evidence="2">2.7.13.3</ecNumber>
    </recommendedName>
</protein>
<dbReference type="SMART" id="SM00091">
    <property type="entry name" value="PAS"/>
    <property type="match status" value="1"/>
</dbReference>
<evidence type="ECO:0000313" key="8">
    <source>
        <dbReference type="EMBL" id="HFM97375.1"/>
    </source>
</evidence>
<dbReference type="GO" id="GO:0016036">
    <property type="term" value="P:cellular response to phosphate starvation"/>
    <property type="evidence" value="ECO:0007669"/>
    <property type="project" value="TreeGrafter"/>
</dbReference>
<dbReference type="EC" id="2.7.13.3" evidence="2"/>
<evidence type="ECO:0000259" key="7">
    <source>
        <dbReference type="PROSITE" id="PS50109"/>
    </source>
</evidence>
<dbReference type="InterPro" id="IPR004358">
    <property type="entry name" value="Sig_transdc_His_kin-like_C"/>
</dbReference>
<dbReference type="SUPFAM" id="SSF47384">
    <property type="entry name" value="Homodimeric domain of signal transducing histidine kinase"/>
    <property type="match status" value="1"/>
</dbReference>
<dbReference type="GO" id="GO:0000155">
    <property type="term" value="F:phosphorelay sensor kinase activity"/>
    <property type="evidence" value="ECO:0007669"/>
    <property type="project" value="InterPro"/>
</dbReference>
<evidence type="ECO:0000256" key="6">
    <source>
        <dbReference type="ARBA" id="ARBA00023012"/>
    </source>
</evidence>
<comment type="caution">
    <text evidence="8">The sequence shown here is derived from an EMBL/GenBank/DDBJ whole genome shotgun (WGS) entry which is preliminary data.</text>
</comment>
<gene>
    <name evidence="8" type="ORF">ENR64_06335</name>
</gene>
<dbReference type="AlphaFoldDB" id="A0A7C3PE02"/>